<name>A0ACC1WR41_MELAZ</name>
<keyword evidence="2" id="KW-1185">Reference proteome</keyword>
<dbReference type="EMBL" id="CM051407">
    <property type="protein sequence ID" value="KAJ4701661.1"/>
    <property type="molecule type" value="Genomic_DNA"/>
</dbReference>
<dbReference type="Proteomes" id="UP001164539">
    <property type="component" value="Chromosome 14"/>
</dbReference>
<evidence type="ECO:0000313" key="2">
    <source>
        <dbReference type="Proteomes" id="UP001164539"/>
    </source>
</evidence>
<evidence type="ECO:0000313" key="1">
    <source>
        <dbReference type="EMBL" id="KAJ4701661.1"/>
    </source>
</evidence>
<gene>
    <name evidence="1" type="ORF">OWV82_024868</name>
</gene>
<accession>A0ACC1WR41</accession>
<proteinExistence type="predicted"/>
<sequence length="511" mass="57390">MENTHGNRSFPAETTRSAPSLYGFPDIQFRRQYPRHETNSLPIPPHETLVSAFSGLDVNRDYCCGSLFNNLSNHGFLSVDSQETEQRNQNCSSLNLQNCGGSPFGFPGLQNCNFDGFVPGWDSTSNTFSQIRSNQNGFLRDYRDGERNNEFSMLPYSNRNMLDTMMPKNQAVSRSGLTIKRDCSSLGGFRGNVVAFARDQSKSSHLQKIMSGLRKEDIDMIFLEVIDRVCELMIDPSGNYVVQRLIEMCTEEQRTQILLMLTKVDFQLVRICLNMNGSRAVLKLLEKLTTPQQISLVATALSAGAVALTKDTNGHHVIQHCLKHFSDEDNRYLLNVVADNCYGIATDKSGCCVLQHCVEYSKGKQRDHLVAEIIANALLLAEDCYGNYVVQHILGLRVPKITANLLRQLEGHYTSLSCNKYGSNVVEKCLAESGEQQSMGIIMELLGSPNVSMLLMDPFGNYVIQSALLVSQGIVYDALRKLIKMHSPMMRSNIYGKKVLAWFERKRLPYI</sequence>
<comment type="caution">
    <text evidence="1">The sequence shown here is derived from an EMBL/GenBank/DDBJ whole genome shotgun (WGS) entry which is preliminary data.</text>
</comment>
<organism evidence="1 2">
    <name type="scientific">Melia azedarach</name>
    <name type="common">Chinaberry tree</name>
    <dbReference type="NCBI Taxonomy" id="155640"/>
    <lineage>
        <taxon>Eukaryota</taxon>
        <taxon>Viridiplantae</taxon>
        <taxon>Streptophyta</taxon>
        <taxon>Embryophyta</taxon>
        <taxon>Tracheophyta</taxon>
        <taxon>Spermatophyta</taxon>
        <taxon>Magnoliopsida</taxon>
        <taxon>eudicotyledons</taxon>
        <taxon>Gunneridae</taxon>
        <taxon>Pentapetalae</taxon>
        <taxon>rosids</taxon>
        <taxon>malvids</taxon>
        <taxon>Sapindales</taxon>
        <taxon>Meliaceae</taxon>
        <taxon>Melia</taxon>
    </lineage>
</organism>
<protein>
    <submittedName>
        <fullName evidence="1">Pumilio-like protein</fullName>
    </submittedName>
</protein>
<reference evidence="1 2" key="1">
    <citation type="journal article" date="2023" name="Science">
        <title>Complex scaffold remodeling in plant triterpene biosynthesis.</title>
        <authorList>
            <person name="De La Pena R."/>
            <person name="Hodgson H."/>
            <person name="Liu J.C."/>
            <person name="Stephenson M.J."/>
            <person name="Martin A.C."/>
            <person name="Owen C."/>
            <person name="Harkess A."/>
            <person name="Leebens-Mack J."/>
            <person name="Jimenez L.E."/>
            <person name="Osbourn A."/>
            <person name="Sattely E.S."/>
        </authorList>
    </citation>
    <scope>NUCLEOTIDE SEQUENCE [LARGE SCALE GENOMIC DNA]</scope>
    <source>
        <strain evidence="2">cv. JPN11</strain>
        <tissue evidence="1">Leaf</tissue>
    </source>
</reference>